<evidence type="ECO:0000313" key="2">
    <source>
        <dbReference type="EMBL" id="GAA3801291.1"/>
    </source>
</evidence>
<dbReference type="PROSITE" id="PS51257">
    <property type="entry name" value="PROKAR_LIPOPROTEIN"/>
    <property type="match status" value="1"/>
</dbReference>
<proteinExistence type="predicted"/>
<accession>A0ABP7HXP6</accession>
<feature type="signal peptide" evidence="1">
    <location>
        <begin position="1"/>
        <end position="22"/>
    </location>
</feature>
<comment type="caution">
    <text evidence="2">The sequence shown here is derived from an EMBL/GenBank/DDBJ whole genome shotgun (WGS) entry which is preliminary data.</text>
</comment>
<dbReference type="Proteomes" id="UP001501624">
    <property type="component" value="Unassembled WGS sequence"/>
</dbReference>
<reference evidence="3" key="1">
    <citation type="journal article" date="2019" name="Int. J. Syst. Evol. Microbiol.">
        <title>The Global Catalogue of Microorganisms (GCM) 10K type strain sequencing project: providing services to taxonomists for standard genome sequencing and annotation.</title>
        <authorList>
            <consortium name="The Broad Institute Genomics Platform"/>
            <consortium name="The Broad Institute Genome Sequencing Center for Infectious Disease"/>
            <person name="Wu L."/>
            <person name="Ma J."/>
        </authorList>
    </citation>
    <scope>NUCLEOTIDE SEQUENCE [LARGE SCALE GENOMIC DNA]</scope>
    <source>
        <strain evidence="3">JCM 17017</strain>
    </source>
</reference>
<organism evidence="2 3">
    <name type="scientific">Amycolatopsis tucumanensis</name>
    <dbReference type="NCBI Taxonomy" id="401106"/>
    <lineage>
        <taxon>Bacteria</taxon>
        <taxon>Bacillati</taxon>
        <taxon>Actinomycetota</taxon>
        <taxon>Actinomycetes</taxon>
        <taxon>Pseudonocardiales</taxon>
        <taxon>Pseudonocardiaceae</taxon>
        <taxon>Amycolatopsis</taxon>
    </lineage>
</organism>
<evidence type="ECO:0008006" key="4">
    <source>
        <dbReference type="Google" id="ProtNLM"/>
    </source>
</evidence>
<name>A0ABP7HXP6_9PSEU</name>
<keyword evidence="3" id="KW-1185">Reference proteome</keyword>
<dbReference type="RefSeq" id="WP_027936204.1">
    <property type="nucleotide sequence ID" value="NZ_BAABCM010000002.1"/>
</dbReference>
<evidence type="ECO:0000256" key="1">
    <source>
        <dbReference type="SAM" id="SignalP"/>
    </source>
</evidence>
<gene>
    <name evidence="2" type="ORF">GCM10022380_18410</name>
</gene>
<keyword evidence="1" id="KW-0732">Signal</keyword>
<feature type="chain" id="PRO_5046217598" description="Lipoprotein" evidence="1">
    <location>
        <begin position="23"/>
        <end position="117"/>
    </location>
</feature>
<sequence length="117" mass="12562">MRILRVLGVVGMAVVLAGCAEAAETADRVSACSQALGLANLNPYASAQEVSAQAQQKAEELRNLGNRVADQTLQQNLFAIADSYVALEQRKSQGLSDVNDWVQTNTANLERLRQACT</sequence>
<evidence type="ECO:0000313" key="3">
    <source>
        <dbReference type="Proteomes" id="UP001501624"/>
    </source>
</evidence>
<dbReference type="EMBL" id="BAABCM010000002">
    <property type="protein sequence ID" value="GAA3801291.1"/>
    <property type="molecule type" value="Genomic_DNA"/>
</dbReference>
<protein>
    <recommendedName>
        <fullName evidence="4">Lipoprotein</fullName>
    </recommendedName>
</protein>